<evidence type="ECO:0000313" key="5">
    <source>
        <dbReference type="EMBL" id="MFC7581934.1"/>
    </source>
</evidence>
<organism evidence="5 6">
    <name type="scientific">Schaalia naturae</name>
    <dbReference type="NCBI Taxonomy" id="635203"/>
    <lineage>
        <taxon>Bacteria</taxon>
        <taxon>Bacillati</taxon>
        <taxon>Actinomycetota</taxon>
        <taxon>Actinomycetes</taxon>
        <taxon>Actinomycetales</taxon>
        <taxon>Actinomycetaceae</taxon>
        <taxon>Schaalia</taxon>
    </lineage>
</organism>
<evidence type="ECO:0000259" key="4">
    <source>
        <dbReference type="PROSITE" id="PS50006"/>
    </source>
</evidence>
<keyword evidence="1" id="KW-0597">Phosphoprotein</keyword>
<feature type="region of interest" description="Disordered" evidence="2">
    <location>
        <begin position="44"/>
        <end position="72"/>
    </location>
</feature>
<name>A0ABW2SQ18_9ACTO</name>
<feature type="transmembrane region" description="Helical" evidence="3">
    <location>
        <begin position="6"/>
        <end position="26"/>
    </location>
</feature>
<dbReference type="Proteomes" id="UP001596527">
    <property type="component" value="Unassembled WGS sequence"/>
</dbReference>
<dbReference type="InterPro" id="IPR008984">
    <property type="entry name" value="SMAD_FHA_dom_sf"/>
</dbReference>
<feature type="compositionally biased region" description="Basic and acidic residues" evidence="2">
    <location>
        <begin position="60"/>
        <end position="71"/>
    </location>
</feature>
<proteinExistence type="predicted"/>
<sequence length="165" mass="18220">MTSDLAFTVFRIGYLVLLWLTVIGAVHTLRRDIFGTVVTPRGKGRRSAVERRKQSRRGRRADSGREADTRPHSVLITGGPMVGTMLPLGSSPIVIGRSPSSTLVLEDEYASSRHARLSPSSDAWWIEDLGSRNGTFVDDERLTEPRALHPGTTVRIGQTTLELVR</sequence>
<keyword evidence="3" id="KW-0812">Transmembrane</keyword>
<dbReference type="InterPro" id="IPR050923">
    <property type="entry name" value="Cell_Proc_Reg/RNA_Proc"/>
</dbReference>
<dbReference type="PANTHER" id="PTHR23308">
    <property type="entry name" value="NUCLEAR INHIBITOR OF PROTEIN PHOSPHATASE-1"/>
    <property type="match status" value="1"/>
</dbReference>
<keyword evidence="3" id="KW-0472">Membrane</keyword>
<evidence type="ECO:0000313" key="6">
    <source>
        <dbReference type="Proteomes" id="UP001596527"/>
    </source>
</evidence>
<evidence type="ECO:0000256" key="3">
    <source>
        <dbReference type="SAM" id="Phobius"/>
    </source>
</evidence>
<dbReference type="Pfam" id="PF00498">
    <property type="entry name" value="FHA"/>
    <property type="match status" value="1"/>
</dbReference>
<dbReference type="SUPFAM" id="SSF49879">
    <property type="entry name" value="SMAD/FHA domain"/>
    <property type="match status" value="1"/>
</dbReference>
<dbReference type="RefSeq" id="WP_291498242.1">
    <property type="nucleotide sequence ID" value="NZ_JBHTEF010000001.1"/>
</dbReference>
<keyword evidence="6" id="KW-1185">Reference proteome</keyword>
<dbReference type="InterPro" id="IPR000253">
    <property type="entry name" value="FHA_dom"/>
</dbReference>
<dbReference type="EMBL" id="JBHTEF010000001">
    <property type="protein sequence ID" value="MFC7581934.1"/>
    <property type="molecule type" value="Genomic_DNA"/>
</dbReference>
<feature type="domain" description="FHA" evidence="4">
    <location>
        <begin position="93"/>
        <end position="142"/>
    </location>
</feature>
<reference evidence="6" key="1">
    <citation type="journal article" date="2019" name="Int. J. Syst. Evol. Microbiol.">
        <title>The Global Catalogue of Microorganisms (GCM) 10K type strain sequencing project: providing services to taxonomists for standard genome sequencing and annotation.</title>
        <authorList>
            <consortium name="The Broad Institute Genomics Platform"/>
            <consortium name="The Broad Institute Genome Sequencing Center for Infectious Disease"/>
            <person name="Wu L."/>
            <person name="Ma J."/>
        </authorList>
    </citation>
    <scope>NUCLEOTIDE SEQUENCE [LARGE SCALE GENOMIC DNA]</scope>
    <source>
        <strain evidence="6">CCUG 56698</strain>
    </source>
</reference>
<dbReference type="PROSITE" id="PS50006">
    <property type="entry name" value="FHA_DOMAIN"/>
    <property type="match status" value="1"/>
</dbReference>
<gene>
    <name evidence="5" type="ORF">ACFQWG_12080</name>
</gene>
<keyword evidence="3" id="KW-1133">Transmembrane helix</keyword>
<dbReference type="Gene3D" id="2.60.200.20">
    <property type="match status" value="1"/>
</dbReference>
<comment type="caution">
    <text evidence="5">The sequence shown here is derived from an EMBL/GenBank/DDBJ whole genome shotgun (WGS) entry which is preliminary data.</text>
</comment>
<protein>
    <submittedName>
        <fullName evidence="5">FHA domain-containing protein</fullName>
    </submittedName>
</protein>
<evidence type="ECO:0000256" key="2">
    <source>
        <dbReference type="SAM" id="MobiDB-lite"/>
    </source>
</evidence>
<evidence type="ECO:0000256" key="1">
    <source>
        <dbReference type="ARBA" id="ARBA00022553"/>
    </source>
</evidence>
<accession>A0ABW2SQ18</accession>
<dbReference type="SMART" id="SM00240">
    <property type="entry name" value="FHA"/>
    <property type="match status" value="1"/>
</dbReference>